<dbReference type="InterPro" id="IPR000835">
    <property type="entry name" value="HTH_MarR-typ"/>
</dbReference>
<dbReference type="InterPro" id="IPR036390">
    <property type="entry name" value="WH_DNA-bd_sf"/>
</dbReference>
<sequence length="168" mass="18568">MHEDAVARAVRQWRQVHPDLDVSPITVVGRINRCAALLQQAADTPLGRYGITRHEFDVLCTLRRVGHELTAGQLARETFSSGAAVTKRLRILEERELVERRADPRDKRTAHLRLTAAGQELVDAVLPEQLAYEKGLLAGIAEDRREALADTLGELLLLLEGRLGGLPG</sequence>
<evidence type="ECO:0000256" key="1">
    <source>
        <dbReference type="ARBA" id="ARBA00023015"/>
    </source>
</evidence>
<keyword evidence="1" id="KW-0805">Transcription regulation</keyword>
<dbReference type="PANTHER" id="PTHR42756">
    <property type="entry name" value="TRANSCRIPTIONAL REGULATOR, MARR"/>
    <property type="match status" value="1"/>
</dbReference>
<evidence type="ECO:0000256" key="3">
    <source>
        <dbReference type="ARBA" id="ARBA00023163"/>
    </source>
</evidence>
<gene>
    <name evidence="5" type="ORF">FHU37_003792</name>
</gene>
<dbReference type="PROSITE" id="PS01117">
    <property type="entry name" value="HTH_MARR_1"/>
    <property type="match status" value="1"/>
</dbReference>
<dbReference type="GO" id="GO:0003700">
    <property type="term" value="F:DNA-binding transcription factor activity"/>
    <property type="evidence" value="ECO:0007669"/>
    <property type="project" value="InterPro"/>
</dbReference>
<evidence type="ECO:0000259" key="4">
    <source>
        <dbReference type="PROSITE" id="PS50995"/>
    </source>
</evidence>
<dbReference type="AlphaFoldDB" id="A0A852ZXC2"/>
<keyword evidence="6" id="KW-1185">Reference proteome</keyword>
<dbReference type="PRINTS" id="PR00598">
    <property type="entry name" value="HTHMARR"/>
</dbReference>
<proteinExistence type="predicted"/>
<dbReference type="SUPFAM" id="SSF46785">
    <property type="entry name" value="Winged helix' DNA-binding domain"/>
    <property type="match status" value="1"/>
</dbReference>
<organism evidence="5 6">
    <name type="scientific">Allostreptomyces psammosilenae</name>
    <dbReference type="NCBI Taxonomy" id="1892865"/>
    <lineage>
        <taxon>Bacteria</taxon>
        <taxon>Bacillati</taxon>
        <taxon>Actinomycetota</taxon>
        <taxon>Actinomycetes</taxon>
        <taxon>Kitasatosporales</taxon>
        <taxon>Streptomycetaceae</taxon>
        <taxon>Allostreptomyces</taxon>
    </lineage>
</organism>
<name>A0A852ZXC2_9ACTN</name>
<dbReference type="RefSeq" id="WP_179815364.1">
    <property type="nucleotide sequence ID" value="NZ_JACBZD010000001.1"/>
</dbReference>
<dbReference type="Gene3D" id="1.10.10.10">
    <property type="entry name" value="Winged helix-like DNA-binding domain superfamily/Winged helix DNA-binding domain"/>
    <property type="match status" value="1"/>
</dbReference>
<keyword evidence="2 5" id="KW-0238">DNA-binding</keyword>
<reference evidence="5 6" key="1">
    <citation type="submission" date="2020-07" db="EMBL/GenBank/DDBJ databases">
        <title>Sequencing the genomes of 1000 actinobacteria strains.</title>
        <authorList>
            <person name="Klenk H.-P."/>
        </authorList>
    </citation>
    <scope>NUCLEOTIDE SEQUENCE [LARGE SCALE GENOMIC DNA]</scope>
    <source>
        <strain evidence="5 6">DSM 42178</strain>
    </source>
</reference>
<dbReference type="Pfam" id="PF12802">
    <property type="entry name" value="MarR_2"/>
    <property type="match status" value="1"/>
</dbReference>
<dbReference type="PANTHER" id="PTHR42756:SF1">
    <property type="entry name" value="TRANSCRIPTIONAL REPRESSOR OF EMRAB OPERON"/>
    <property type="match status" value="1"/>
</dbReference>
<evidence type="ECO:0000313" key="6">
    <source>
        <dbReference type="Proteomes" id="UP000567795"/>
    </source>
</evidence>
<keyword evidence="3" id="KW-0804">Transcription</keyword>
<feature type="domain" description="HTH marR-type" evidence="4">
    <location>
        <begin position="1"/>
        <end position="157"/>
    </location>
</feature>
<evidence type="ECO:0000256" key="2">
    <source>
        <dbReference type="ARBA" id="ARBA00023125"/>
    </source>
</evidence>
<accession>A0A852ZXC2</accession>
<dbReference type="PROSITE" id="PS50995">
    <property type="entry name" value="HTH_MARR_2"/>
    <property type="match status" value="1"/>
</dbReference>
<dbReference type="EMBL" id="JACBZD010000001">
    <property type="protein sequence ID" value="NYI06849.1"/>
    <property type="molecule type" value="Genomic_DNA"/>
</dbReference>
<dbReference type="GO" id="GO:0003677">
    <property type="term" value="F:DNA binding"/>
    <property type="evidence" value="ECO:0007669"/>
    <property type="project" value="UniProtKB-KW"/>
</dbReference>
<dbReference type="InterPro" id="IPR036388">
    <property type="entry name" value="WH-like_DNA-bd_sf"/>
</dbReference>
<evidence type="ECO:0000313" key="5">
    <source>
        <dbReference type="EMBL" id="NYI06849.1"/>
    </source>
</evidence>
<protein>
    <submittedName>
        <fullName evidence="5">DNA-binding MarR family transcriptional regulator</fullName>
    </submittedName>
</protein>
<comment type="caution">
    <text evidence="5">The sequence shown here is derived from an EMBL/GenBank/DDBJ whole genome shotgun (WGS) entry which is preliminary data.</text>
</comment>
<dbReference type="SMART" id="SM00347">
    <property type="entry name" value="HTH_MARR"/>
    <property type="match status" value="1"/>
</dbReference>
<dbReference type="InterPro" id="IPR023187">
    <property type="entry name" value="Tscrpt_reg_MarR-type_CS"/>
</dbReference>
<dbReference type="Proteomes" id="UP000567795">
    <property type="component" value="Unassembled WGS sequence"/>
</dbReference>